<name>A0A0B0MYM1_GOSAR</name>
<reference evidence="2" key="1">
    <citation type="submission" date="2014-09" db="EMBL/GenBank/DDBJ databases">
        <authorList>
            <person name="Mudge J."/>
            <person name="Ramaraj T."/>
            <person name="Lindquist I.E."/>
            <person name="Bharti A.K."/>
            <person name="Sundararajan A."/>
            <person name="Cameron C.T."/>
            <person name="Woodward J.E."/>
            <person name="May G.D."/>
            <person name="Brubaker C."/>
            <person name="Broadhvest J."/>
            <person name="Wilkins T.A."/>
        </authorList>
    </citation>
    <scope>NUCLEOTIDE SEQUENCE</scope>
    <source>
        <strain evidence="2">cv. AKA8401</strain>
    </source>
</reference>
<protein>
    <submittedName>
        <fullName evidence="1">Uncharacterized protein</fullName>
    </submittedName>
</protein>
<evidence type="ECO:0000313" key="1">
    <source>
        <dbReference type="EMBL" id="KHG04609.1"/>
    </source>
</evidence>
<sequence length="51" mass="5896">MFGTWHRHRYMRANIRPCVGHGNGILPFYMRLIGYPFIFPTGSTGNLKIIS</sequence>
<dbReference type="EMBL" id="JRRC01415077">
    <property type="protein sequence ID" value="KHG04609.1"/>
    <property type="molecule type" value="Genomic_DNA"/>
</dbReference>
<accession>A0A0B0MYM1</accession>
<gene>
    <name evidence="1" type="ORF">F383_28468</name>
</gene>
<dbReference type="AlphaFoldDB" id="A0A0B0MYM1"/>
<comment type="caution">
    <text evidence="1">The sequence shown here is derived from an EMBL/GenBank/DDBJ whole genome shotgun (WGS) entry which is preliminary data.</text>
</comment>
<dbReference type="Proteomes" id="UP000032142">
    <property type="component" value="Unassembled WGS sequence"/>
</dbReference>
<proteinExistence type="predicted"/>
<evidence type="ECO:0000313" key="2">
    <source>
        <dbReference type="Proteomes" id="UP000032142"/>
    </source>
</evidence>
<keyword evidence="2" id="KW-1185">Reference proteome</keyword>
<organism evidence="1 2">
    <name type="scientific">Gossypium arboreum</name>
    <name type="common">Tree cotton</name>
    <name type="synonym">Gossypium nanking</name>
    <dbReference type="NCBI Taxonomy" id="29729"/>
    <lineage>
        <taxon>Eukaryota</taxon>
        <taxon>Viridiplantae</taxon>
        <taxon>Streptophyta</taxon>
        <taxon>Embryophyta</taxon>
        <taxon>Tracheophyta</taxon>
        <taxon>Spermatophyta</taxon>
        <taxon>Magnoliopsida</taxon>
        <taxon>eudicotyledons</taxon>
        <taxon>Gunneridae</taxon>
        <taxon>Pentapetalae</taxon>
        <taxon>rosids</taxon>
        <taxon>malvids</taxon>
        <taxon>Malvales</taxon>
        <taxon>Malvaceae</taxon>
        <taxon>Malvoideae</taxon>
        <taxon>Gossypium</taxon>
    </lineage>
</organism>